<accession>A0A381R2S1</accession>
<dbReference type="GO" id="GO:0016616">
    <property type="term" value="F:oxidoreductase activity, acting on the CH-OH group of donors, NAD or NADP as acceptor"/>
    <property type="evidence" value="ECO:0007669"/>
    <property type="project" value="TreeGrafter"/>
</dbReference>
<gene>
    <name evidence="3" type="ORF">METZ01_LOCUS38368</name>
</gene>
<feature type="non-terminal residue" evidence="3">
    <location>
        <position position="1"/>
    </location>
</feature>
<evidence type="ECO:0000256" key="1">
    <source>
        <dbReference type="ARBA" id="ARBA00006484"/>
    </source>
</evidence>
<dbReference type="EMBL" id="UINC01001638">
    <property type="protein sequence ID" value="SUZ85514.1"/>
    <property type="molecule type" value="Genomic_DNA"/>
</dbReference>
<evidence type="ECO:0008006" key="4">
    <source>
        <dbReference type="Google" id="ProtNLM"/>
    </source>
</evidence>
<dbReference type="SUPFAM" id="SSF51735">
    <property type="entry name" value="NAD(P)-binding Rossmann-fold domains"/>
    <property type="match status" value="1"/>
</dbReference>
<evidence type="ECO:0000256" key="2">
    <source>
        <dbReference type="ARBA" id="ARBA00023002"/>
    </source>
</evidence>
<dbReference type="AlphaFoldDB" id="A0A381R2S1"/>
<dbReference type="PRINTS" id="PR00081">
    <property type="entry name" value="GDHRDH"/>
</dbReference>
<dbReference type="Gene3D" id="3.40.50.720">
    <property type="entry name" value="NAD(P)-binding Rossmann-like Domain"/>
    <property type="match status" value="1"/>
</dbReference>
<protein>
    <recommendedName>
        <fullName evidence="4">Short-chain dehydrogenase</fullName>
    </recommendedName>
</protein>
<dbReference type="PANTHER" id="PTHR24322">
    <property type="entry name" value="PKSB"/>
    <property type="match status" value="1"/>
</dbReference>
<reference evidence="3" key="1">
    <citation type="submission" date="2018-05" db="EMBL/GenBank/DDBJ databases">
        <authorList>
            <person name="Lanie J.A."/>
            <person name="Ng W.-L."/>
            <person name="Kazmierczak K.M."/>
            <person name="Andrzejewski T.M."/>
            <person name="Davidsen T.M."/>
            <person name="Wayne K.J."/>
            <person name="Tettelin H."/>
            <person name="Glass J.I."/>
            <person name="Rusch D."/>
            <person name="Podicherti R."/>
            <person name="Tsui H.-C.T."/>
            <person name="Winkler M.E."/>
        </authorList>
    </citation>
    <scope>NUCLEOTIDE SEQUENCE</scope>
</reference>
<organism evidence="3">
    <name type="scientific">marine metagenome</name>
    <dbReference type="NCBI Taxonomy" id="408172"/>
    <lineage>
        <taxon>unclassified sequences</taxon>
        <taxon>metagenomes</taxon>
        <taxon>ecological metagenomes</taxon>
    </lineage>
</organism>
<evidence type="ECO:0000313" key="3">
    <source>
        <dbReference type="EMBL" id="SUZ85514.1"/>
    </source>
</evidence>
<dbReference type="InterPro" id="IPR002347">
    <property type="entry name" value="SDR_fam"/>
</dbReference>
<dbReference type="InterPro" id="IPR020904">
    <property type="entry name" value="Sc_DH/Rdtase_CS"/>
</dbReference>
<comment type="similarity">
    <text evidence="1">Belongs to the short-chain dehydrogenases/reductases (SDR) family.</text>
</comment>
<dbReference type="PRINTS" id="PR00080">
    <property type="entry name" value="SDRFAMILY"/>
</dbReference>
<sequence length="266" mass="27765">VDLNGKVVAITGAASGIGEACAHAFAAVGAKVAVVDIDEVGAVRVASAVSGAAVPCDLGDPAAISDMVAQIEADLGPIEVLFNNAGIGSGAGLLTSSLDEWQRQWDVNLMSHVHAIRAVLPAMLERGEGYLLHTASMAGVLSSHGNLPYAVSKHAVVGLAEWLAFTYAHLGIRVSLLAPLAVRTPMLGDAAEGEWASQAGGPIKEPTEVAQQVLDAIVAERFLVLTDPIAQTWMERKTADPDRWLLGMNRLQQRLEGAEDAGLPQQ</sequence>
<proteinExistence type="inferred from homology"/>
<name>A0A381R2S1_9ZZZZ</name>
<keyword evidence="2" id="KW-0560">Oxidoreductase</keyword>
<dbReference type="PROSITE" id="PS00061">
    <property type="entry name" value="ADH_SHORT"/>
    <property type="match status" value="1"/>
</dbReference>
<dbReference type="Pfam" id="PF00106">
    <property type="entry name" value="adh_short"/>
    <property type="match status" value="1"/>
</dbReference>
<dbReference type="PANTHER" id="PTHR24322:SF736">
    <property type="entry name" value="RETINOL DEHYDROGENASE 10"/>
    <property type="match status" value="1"/>
</dbReference>
<dbReference type="CDD" id="cd05233">
    <property type="entry name" value="SDR_c"/>
    <property type="match status" value="1"/>
</dbReference>
<dbReference type="InterPro" id="IPR036291">
    <property type="entry name" value="NAD(P)-bd_dom_sf"/>
</dbReference>